<dbReference type="GO" id="GO:0071555">
    <property type="term" value="P:cell wall organization"/>
    <property type="evidence" value="ECO:0007669"/>
    <property type="project" value="UniProtKB-UniRule"/>
</dbReference>
<feature type="transmembrane region" description="Helical" evidence="10">
    <location>
        <begin position="403"/>
        <end position="424"/>
    </location>
</feature>
<dbReference type="AlphaFoldDB" id="A0A6B8KL82"/>
<evidence type="ECO:0000256" key="8">
    <source>
        <dbReference type="ARBA" id="ARBA00060041"/>
    </source>
</evidence>
<evidence type="ECO:0000313" key="13">
    <source>
        <dbReference type="EMBL" id="QGM47550.1"/>
    </source>
</evidence>
<evidence type="ECO:0000256" key="4">
    <source>
        <dbReference type="ARBA" id="ARBA00022960"/>
    </source>
</evidence>
<comment type="subcellular location">
    <subcellularLocation>
        <location evidence="10">Cell inner membrane</location>
        <topology evidence="10">Multi-pass membrane protein</topology>
    </subcellularLocation>
    <subcellularLocation>
        <location evidence="1">Cell membrane</location>
        <topology evidence="1">Multi-pass membrane protein</topology>
    </subcellularLocation>
</comment>
<dbReference type="EMBL" id="CP046052">
    <property type="protein sequence ID" value="QGM47550.1"/>
    <property type="molecule type" value="Genomic_DNA"/>
</dbReference>
<keyword evidence="10" id="KW-0997">Cell inner membrane</keyword>
<keyword evidence="10 11" id="KW-0961">Cell wall biogenesis/degradation</keyword>
<keyword evidence="4 10" id="KW-0133">Cell shape</keyword>
<gene>
    <name evidence="10 13" type="primary">murJ</name>
    <name evidence="13" type="ORF">H2LOC_018705</name>
</gene>
<evidence type="ECO:0000313" key="14">
    <source>
        <dbReference type="Proteomes" id="UP000309061"/>
    </source>
</evidence>
<evidence type="ECO:0000256" key="12">
    <source>
        <dbReference type="SAM" id="SignalP"/>
    </source>
</evidence>
<comment type="caution">
    <text evidence="10">Lacks conserved residue(s) required for the propagation of feature annotation.</text>
</comment>
<feature type="transmembrane region" description="Helical" evidence="10">
    <location>
        <begin position="225"/>
        <end position="248"/>
    </location>
</feature>
<feature type="chain" id="PRO_5025565930" description="Probable lipid II flippase MurJ" evidence="12">
    <location>
        <begin position="24"/>
        <end position="522"/>
    </location>
</feature>
<feature type="transmembrane region" description="Helical" evidence="10">
    <location>
        <begin position="306"/>
        <end position="324"/>
    </location>
</feature>
<evidence type="ECO:0000256" key="3">
    <source>
        <dbReference type="ARBA" id="ARBA00022692"/>
    </source>
</evidence>
<dbReference type="UniPathway" id="UPA00219"/>
<keyword evidence="3 10" id="KW-0812">Transmembrane</keyword>
<dbReference type="PRINTS" id="PR01806">
    <property type="entry name" value="VIRFACTRMVIN"/>
</dbReference>
<dbReference type="NCBIfam" id="TIGR01695">
    <property type="entry name" value="murJ_mviN"/>
    <property type="match status" value="1"/>
</dbReference>
<dbReference type="InterPro" id="IPR051050">
    <property type="entry name" value="Lipid_II_flippase_MurJ/MviN"/>
</dbReference>
<comment type="pathway">
    <text evidence="10">Cell wall biogenesis; peptidoglycan biosynthesis.</text>
</comment>
<dbReference type="Proteomes" id="UP000309061">
    <property type="component" value="Chromosome"/>
</dbReference>
<keyword evidence="12" id="KW-0732">Signal</keyword>
<feature type="transmembrane region" description="Helical" evidence="10">
    <location>
        <begin position="122"/>
        <end position="142"/>
    </location>
</feature>
<feature type="transmembrane region" description="Helical" evidence="10">
    <location>
        <begin position="344"/>
        <end position="366"/>
    </location>
</feature>
<keyword evidence="10 11" id="KW-0813">Transport</keyword>
<name>A0A6B8KL82_9HYPH</name>
<keyword evidence="2 10" id="KW-1003">Cell membrane</keyword>
<feature type="transmembrane region" description="Helical" evidence="10">
    <location>
        <begin position="81"/>
        <end position="102"/>
    </location>
</feature>
<evidence type="ECO:0000256" key="2">
    <source>
        <dbReference type="ARBA" id="ARBA00022475"/>
    </source>
</evidence>
<feature type="transmembrane region" description="Helical" evidence="10">
    <location>
        <begin position="378"/>
        <end position="397"/>
    </location>
</feature>
<dbReference type="GO" id="GO:0034204">
    <property type="term" value="P:lipid translocation"/>
    <property type="evidence" value="ECO:0007669"/>
    <property type="project" value="TreeGrafter"/>
</dbReference>
<protein>
    <recommendedName>
        <fullName evidence="10">Probable lipid II flippase MurJ</fullName>
    </recommendedName>
</protein>
<feature type="transmembrane region" description="Helical" evidence="10">
    <location>
        <begin position="471"/>
        <end position="499"/>
    </location>
</feature>
<evidence type="ECO:0000256" key="9">
    <source>
        <dbReference type="ARBA" id="ARBA00061532"/>
    </source>
</evidence>
<dbReference type="PANTHER" id="PTHR47019:SF1">
    <property type="entry name" value="LIPID II FLIPPASE MURJ"/>
    <property type="match status" value="1"/>
</dbReference>
<dbReference type="GO" id="GO:0015648">
    <property type="term" value="F:lipid-linked peptidoglycan transporter activity"/>
    <property type="evidence" value="ECO:0007669"/>
    <property type="project" value="UniProtKB-UniRule"/>
</dbReference>
<sequence>MIRNLLSVGGFTLLSRVSGFLSAAVQAAVMGAGEVSDAFNIAQRLPSSFRNIFGEGAFNAAYIPCYSRALEREGAASAKNFASQIFTLIIVSQLAVLALAWIFTPQFVAVVAPGLSDRPEKFALTIELTRITFPYLMFMVLFTLHQGTLNTHGYFALPAFAPVLMNLCVIAALLLAFLFPNAGIAASWGFVVSGAMQLGLLMWSAQRHGLLESFARVRWSRVKDFLFMLGPAVIGSASPQIAVFADTILSSMLPDGGVSAIAYAERLYQLPNGLIGVAAGTVLLPEMSRRIAADDEAGALEAQNRAMALTVAAAAPFVVAFLTLPELIVAAAFMRGKFGIADVYASADVLSAYAAGLFALVLVASARASFQARGDTKTPMIIALCALAANVALKVALFRPLGAVGLATATSIGLWINLSALVGLSLSRGALRFDALFGKVLAATAVASLSLGAVALFGLKPALAIGAHFGVLANLVALTALGGYGALVYGCVLVVALGLMGVKLSGLRRGKARPAKARAGAR</sequence>
<dbReference type="PANTHER" id="PTHR47019">
    <property type="entry name" value="LIPID II FLIPPASE MURJ"/>
    <property type="match status" value="1"/>
</dbReference>
<feature type="transmembrane region" description="Helical" evidence="10">
    <location>
        <begin position="185"/>
        <end position="204"/>
    </location>
</feature>
<organism evidence="13 14">
    <name type="scientific">Methylocystis heyeri</name>
    <dbReference type="NCBI Taxonomy" id="391905"/>
    <lineage>
        <taxon>Bacteria</taxon>
        <taxon>Pseudomonadati</taxon>
        <taxon>Pseudomonadota</taxon>
        <taxon>Alphaproteobacteria</taxon>
        <taxon>Hyphomicrobiales</taxon>
        <taxon>Methylocystaceae</taxon>
        <taxon>Methylocystis</taxon>
    </lineage>
</organism>
<reference evidence="13 14" key="1">
    <citation type="submission" date="2019-11" db="EMBL/GenBank/DDBJ databases">
        <title>The genome sequence of Methylocystis heyeri.</title>
        <authorList>
            <person name="Oshkin I.Y."/>
            <person name="Miroshnikov K."/>
            <person name="Dedysh S.N."/>
        </authorList>
    </citation>
    <scope>NUCLEOTIDE SEQUENCE [LARGE SCALE GENOMIC DNA]</scope>
    <source>
        <strain evidence="13 14">H2</strain>
    </source>
</reference>
<dbReference type="InterPro" id="IPR004268">
    <property type="entry name" value="MurJ"/>
</dbReference>
<feature type="signal peptide" evidence="12">
    <location>
        <begin position="1"/>
        <end position="23"/>
    </location>
</feature>
<keyword evidence="5 10" id="KW-0573">Peptidoglycan synthesis</keyword>
<dbReference type="OrthoDB" id="9816572at2"/>
<evidence type="ECO:0000256" key="7">
    <source>
        <dbReference type="ARBA" id="ARBA00023136"/>
    </source>
</evidence>
<dbReference type="CDD" id="cd13123">
    <property type="entry name" value="MATE_MurJ_like"/>
    <property type="match status" value="1"/>
</dbReference>
<accession>A0A6B8KL82</accession>
<proteinExistence type="inferred from homology"/>
<feature type="transmembrane region" description="Helical" evidence="10">
    <location>
        <begin position="154"/>
        <end position="179"/>
    </location>
</feature>
<evidence type="ECO:0000256" key="10">
    <source>
        <dbReference type="HAMAP-Rule" id="MF_02078"/>
    </source>
</evidence>
<comment type="function">
    <text evidence="8 10 11">Involved in peptidoglycan biosynthesis. Transports lipid-linked peptidoglycan precursors from the inner to the outer leaflet of the cytoplasmic membrane.</text>
</comment>
<comment type="similarity">
    <text evidence="9 10 11">Belongs to the MurJ/MviN family.</text>
</comment>
<keyword evidence="6 10" id="KW-1133">Transmembrane helix</keyword>
<feature type="transmembrane region" description="Helical" evidence="10">
    <location>
        <begin position="436"/>
        <end position="459"/>
    </location>
</feature>
<evidence type="ECO:0000256" key="6">
    <source>
        <dbReference type="ARBA" id="ARBA00022989"/>
    </source>
</evidence>
<dbReference type="RefSeq" id="WP_136497214.1">
    <property type="nucleotide sequence ID" value="NZ_CP046052.1"/>
</dbReference>
<dbReference type="KEGG" id="mhey:H2LOC_018705"/>
<dbReference type="Pfam" id="PF03023">
    <property type="entry name" value="MurJ"/>
    <property type="match status" value="1"/>
</dbReference>
<evidence type="ECO:0000256" key="1">
    <source>
        <dbReference type="ARBA" id="ARBA00004651"/>
    </source>
</evidence>
<keyword evidence="7 10" id="KW-0472">Membrane</keyword>
<dbReference type="GO" id="GO:0005886">
    <property type="term" value="C:plasma membrane"/>
    <property type="evidence" value="ECO:0007669"/>
    <property type="project" value="UniProtKB-SubCell"/>
</dbReference>
<dbReference type="GO" id="GO:0008360">
    <property type="term" value="P:regulation of cell shape"/>
    <property type="evidence" value="ECO:0007669"/>
    <property type="project" value="UniProtKB-UniRule"/>
</dbReference>
<evidence type="ECO:0000256" key="5">
    <source>
        <dbReference type="ARBA" id="ARBA00022984"/>
    </source>
</evidence>
<evidence type="ECO:0000256" key="11">
    <source>
        <dbReference type="PIRNR" id="PIRNR002869"/>
    </source>
</evidence>
<keyword evidence="14" id="KW-1185">Reference proteome</keyword>
<dbReference type="PIRSF" id="PIRSF002869">
    <property type="entry name" value="MviN"/>
    <property type="match status" value="1"/>
</dbReference>
<dbReference type="GO" id="GO:0009252">
    <property type="term" value="P:peptidoglycan biosynthetic process"/>
    <property type="evidence" value="ECO:0007669"/>
    <property type="project" value="UniProtKB-UniRule"/>
</dbReference>
<dbReference type="HAMAP" id="MF_02078">
    <property type="entry name" value="MurJ_MviN"/>
    <property type="match status" value="1"/>
</dbReference>